<evidence type="ECO:0000256" key="2">
    <source>
        <dbReference type="ARBA" id="ARBA00022840"/>
    </source>
</evidence>
<evidence type="ECO:0000256" key="1">
    <source>
        <dbReference type="ARBA" id="ARBA00022741"/>
    </source>
</evidence>
<dbReference type="EMBL" id="JAMXQV010000025">
    <property type="protein sequence ID" value="MCR6488415.1"/>
    <property type="molecule type" value="Genomic_DNA"/>
</dbReference>
<feature type="domain" description="HTH luxR-type" evidence="4">
    <location>
        <begin position="889"/>
        <end position="952"/>
    </location>
</feature>
<evidence type="ECO:0000256" key="3">
    <source>
        <dbReference type="SAM" id="MobiDB-lite"/>
    </source>
</evidence>
<dbReference type="GO" id="GO:0006355">
    <property type="term" value="P:regulation of DNA-templated transcription"/>
    <property type="evidence" value="ECO:0007669"/>
    <property type="project" value="InterPro"/>
</dbReference>
<keyword evidence="6" id="KW-1185">Reference proteome</keyword>
<dbReference type="GO" id="GO:0003677">
    <property type="term" value="F:DNA binding"/>
    <property type="evidence" value="ECO:0007669"/>
    <property type="project" value="InterPro"/>
</dbReference>
<dbReference type="AlphaFoldDB" id="A0A9X2NNM8"/>
<dbReference type="GO" id="GO:0005737">
    <property type="term" value="C:cytoplasm"/>
    <property type="evidence" value="ECO:0007669"/>
    <property type="project" value="TreeGrafter"/>
</dbReference>
<dbReference type="InterPro" id="IPR016032">
    <property type="entry name" value="Sig_transdc_resp-reg_C-effctor"/>
</dbReference>
<gene>
    <name evidence="5" type="ORF">M8542_36865</name>
</gene>
<dbReference type="Pfam" id="PF13191">
    <property type="entry name" value="AAA_16"/>
    <property type="match status" value="1"/>
</dbReference>
<evidence type="ECO:0000313" key="6">
    <source>
        <dbReference type="Proteomes" id="UP001144096"/>
    </source>
</evidence>
<evidence type="ECO:0000259" key="4">
    <source>
        <dbReference type="PROSITE" id="PS50043"/>
    </source>
</evidence>
<dbReference type="Gene3D" id="1.10.10.10">
    <property type="entry name" value="Winged helix-like DNA-binding domain superfamily/Winged helix DNA-binding domain"/>
    <property type="match status" value="1"/>
</dbReference>
<dbReference type="GO" id="GO:0004016">
    <property type="term" value="F:adenylate cyclase activity"/>
    <property type="evidence" value="ECO:0007669"/>
    <property type="project" value="TreeGrafter"/>
</dbReference>
<dbReference type="InterPro" id="IPR041664">
    <property type="entry name" value="AAA_16"/>
</dbReference>
<name>A0A9X2NNM8_9PSEU</name>
<dbReference type="SUPFAM" id="SSF52540">
    <property type="entry name" value="P-loop containing nucleoside triphosphate hydrolases"/>
    <property type="match status" value="1"/>
</dbReference>
<dbReference type="PROSITE" id="PS00622">
    <property type="entry name" value="HTH_LUXR_1"/>
    <property type="match status" value="1"/>
</dbReference>
<comment type="caution">
    <text evidence="5">The sequence shown here is derived from an EMBL/GenBank/DDBJ whole genome shotgun (WGS) entry which is preliminary data.</text>
</comment>
<dbReference type="GO" id="GO:0005524">
    <property type="term" value="F:ATP binding"/>
    <property type="evidence" value="ECO:0007669"/>
    <property type="project" value="UniProtKB-KW"/>
</dbReference>
<dbReference type="SUPFAM" id="SSF46894">
    <property type="entry name" value="C-terminal effector domain of the bipartite response regulators"/>
    <property type="match status" value="1"/>
</dbReference>
<dbReference type="RefSeq" id="WP_257924980.1">
    <property type="nucleotide sequence ID" value="NZ_JAMXQV010000025.1"/>
</dbReference>
<evidence type="ECO:0000313" key="5">
    <source>
        <dbReference type="EMBL" id="MCR6488415.1"/>
    </source>
</evidence>
<accession>A0A9X2NNM8</accession>
<reference evidence="5" key="1">
    <citation type="submission" date="2022-06" db="EMBL/GenBank/DDBJ databases">
        <title>Amycolatopsis iheyaensis sp. nov., a new species of the genus Amycolatopsis isolated from soil in Iheya island, Japan.</title>
        <authorList>
            <person name="Ngamcharungchit C."/>
            <person name="Kanto H."/>
            <person name="Take A."/>
            <person name="Intra B."/>
            <person name="Matsumoto A."/>
            <person name="Panbangred W."/>
            <person name="Inahashi Y."/>
        </authorList>
    </citation>
    <scope>NUCLEOTIDE SEQUENCE</scope>
    <source>
        <strain evidence="5">OK19-0408</strain>
    </source>
</reference>
<dbReference type="SMART" id="SM00421">
    <property type="entry name" value="HTH_LUXR"/>
    <property type="match status" value="1"/>
</dbReference>
<protein>
    <submittedName>
        <fullName evidence="5">AAA family ATPase</fullName>
    </submittedName>
</protein>
<dbReference type="InterPro" id="IPR000792">
    <property type="entry name" value="Tscrpt_reg_LuxR_C"/>
</dbReference>
<dbReference type="PANTHER" id="PTHR16305">
    <property type="entry name" value="TESTICULAR SOLUBLE ADENYLYL CYCLASE"/>
    <property type="match status" value="1"/>
</dbReference>
<proteinExistence type="predicted"/>
<dbReference type="CDD" id="cd06170">
    <property type="entry name" value="LuxR_C_like"/>
    <property type="match status" value="1"/>
</dbReference>
<sequence>MTNGIVAGTGSPVLVGRAGELAALTSAALRPPALLVVEGEAGVGKTRLTAELLARPELARARVLAGGCRPLREPFPYGVIVEALRDAGKYLPAAGRLSPLTGVVGRHLPELAASLPPPPEPLGDSRAETHRFFRAVRELLDLLGPLVLVVEDLHWADDGSRRLLRFLMGDLPPGTVLVVTYRPEDAPGGMPLGHAHRPATRIRLGPLEPDDVRRLAAALLDEPAVPAAFAARLHERTAGIPFVVEEVLHPLRDTAGGVQDAEVARRVLDDAEVPVSLREATAERMAALPLTARRITEAAAVLAEPASGALLGEIAGLTAARGRQALVLALERAVLVEVAECRYGFRHELAQQAAYRTIRGPNREELHRRAVRALAGRNPAPLVRLAEHSRKAGDVPDALRYGEAAADRAIDVGDPATAIGLLRSLLATPDLEPSVVDRLAVKLASVAANGVSQTDVITTLEGLLSDARLSGRLSAEIRLSLGLLLARQAGGLEAARVELEVALSGLGHRPDLAGRAMAVLAQPWIGATPLRAHRPWLDRVDTLITTASDTRLRLTLMANNVPSRLHIGDRRAWAELESVPPAAGTAEEQRQLARLYCNSADAGAWTGHHRRARRLLERGVQLAADSGTPYVVSTARTTGVHIDWLSGEWTGLDERALGLLAEYRDLLPVSSELSLVLGLLAGARGAWERAAACFAATGVDRPENAVTPVVVAAHGGTAGMLLAQDSAEAAAAEAARGLEVLRTKGVWAWAGDLIPAAAEAFCRTGGVAEARALLDELDRETIALDAPMARAVLADARGIVAATAADEPAAVRFFDEARERYDHLPAPYPAALAAERRARSRLGHGDTSVTGEFGELADVFAALGATRDAARCRHTSRSTGGSVPSRRGRRGYGDQLSPRELDVASLLSDGHTNREIAEVLFLSRRTVEQHVANVLRKLKVRSRDALIGVRAG</sequence>
<dbReference type="PROSITE" id="PS50043">
    <property type="entry name" value="HTH_LUXR_2"/>
    <property type="match status" value="1"/>
</dbReference>
<feature type="region of interest" description="Disordered" evidence="3">
    <location>
        <begin position="871"/>
        <end position="895"/>
    </location>
</feature>
<dbReference type="InterPro" id="IPR027417">
    <property type="entry name" value="P-loop_NTPase"/>
</dbReference>
<dbReference type="Proteomes" id="UP001144096">
    <property type="component" value="Unassembled WGS sequence"/>
</dbReference>
<dbReference type="PANTHER" id="PTHR16305:SF35">
    <property type="entry name" value="TRANSCRIPTIONAL ACTIVATOR DOMAIN"/>
    <property type="match status" value="1"/>
</dbReference>
<dbReference type="Pfam" id="PF00196">
    <property type="entry name" value="GerE"/>
    <property type="match status" value="1"/>
</dbReference>
<keyword evidence="2" id="KW-0067">ATP-binding</keyword>
<dbReference type="InterPro" id="IPR036388">
    <property type="entry name" value="WH-like_DNA-bd_sf"/>
</dbReference>
<organism evidence="5 6">
    <name type="scientific">Amycolatopsis iheyensis</name>
    <dbReference type="NCBI Taxonomy" id="2945988"/>
    <lineage>
        <taxon>Bacteria</taxon>
        <taxon>Bacillati</taxon>
        <taxon>Actinomycetota</taxon>
        <taxon>Actinomycetes</taxon>
        <taxon>Pseudonocardiales</taxon>
        <taxon>Pseudonocardiaceae</taxon>
        <taxon>Amycolatopsis</taxon>
    </lineage>
</organism>
<keyword evidence="1" id="KW-0547">Nucleotide-binding</keyword>
<dbReference type="PRINTS" id="PR00038">
    <property type="entry name" value="HTHLUXR"/>
</dbReference>